<evidence type="ECO:0000256" key="8">
    <source>
        <dbReference type="RuleBase" id="RU004227"/>
    </source>
</evidence>
<name>A0A517QVL4_9PLAN</name>
<dbReference type="KEGG" id="svp:Pan189_00010"/>
<gene>
    <name evidence="11" type="primary">dnaA_1</name>
    <name evidence="11" type="ORF">Pan189_00010</name>
</gene>
<comment type="function">
    <text evidence="7">Plays an essential role in the initiation and regulation of chromosomal replication. ATP-DnaA binds to the origin of replication (oriC) to initiate formation of the DNA replication initiation complex once per cell cycle. Binds the DnaA box (a 9 base pair repeat at the origin) and separates the double-stranded (ds)DNA. Forms a right-handed helical filament on oriC DNA; dsDNA binds to the exterior of the filament while single-stranded (ss)DNA is stabiized in the filament's interior. The ATP-DnaA-oriC complex binds and stabilizes one strand of the AT-rich DNA unwinding element (DUE), permitting loading of DNA polymerase. After initiation quickly degrades to an ADP-DnaA complex that is not apt for DNA replication. Binds acidic phospholipids.</text>
</comment>
<keyword evidence="6 7" id="KW-0238">DNA-binding</keyword>
<organism evidence="11 12">
    <name type="scientific">Stratiformator vulcanicus</name>
    <dbReference type="NCBI Taxonomy" id="2527980"/>
    <lineage>
        <taxon>Bacteria</taxon>
        <taxon>Pseudomonadati</taxon>
        <taxon>Planctomycetota</taxon>
        <taxon>Planctomycetia</taxon>
        <taxon>Planctomycetales</taxon>
        <taxon>Planctomycetaceae</taxon>
        <taxon>Stratiformator</taxon>
    </lineage>
</organism>
<proteinExistence type="inferred from homology"/>
<dbReference type="AlphaFoldDB" id="A0A517QVL4"/>
<protein>
    <recommendedName>
        <fullName evidence="7">Chromosomal replication initiator protein DnaA</fullName>
    </recommendedName>
</protein>
<dbReference type="GO" id="GO:0005886">
    <property type="term" value="C:plasma membrane"/>
    <property type="evidence" value="ECO:0007669"/>
    <property type="project" value="TreeGrafter"/>
</dbReference>
<comment type="similarity">
    <text evidence="8">Belongs to the DnaA family.</text>
</comment>
<reference evidence="11 12" key="1">
    <citation type="submission" date="2019-02" db="EMBL/GenBank/DDBJ databases">
        <title>Deep-cultivation of Planctomycetes and their phenomic and genomic characterization uncovers novel biology.</title>
        <authorList>
            <person name="Wiegand S."/>
            <person name="Jogler M."/>
            <person name="Boedeker C."/>
            <person name="Pinto D."/>
            <person name="Vollmers J."/>
            <person name="Rivas-Marin E."/>
            <person name="Kohn T."/>
            <person name="Peeters S.H."/>
            <person name="Heuer A."/>
            <person name="Rast P."/>
            <person name="Oberbeckmann S."/>
            <person name="Bunk B."/>
            <person name="Jeske O."/>
            <person name="Meyerdierks A."/>
            <person name="Storesund J.E."/>
            <person name="Kallscheuer N."/>
            <person name="Luecker S."/>
            <person name="Lage O.M."/>
            <person name="Pohl T."/>
            <person name="Merkel B.J."/>
            <person name="Hornburger P."/>
            <person name="Mueller R.-W."/>
            <person name="Bruemmer F."/>
            <person name="Labrenz M."/>
            <person name="Spormann A.M."/>
            <person name="Op den Camp H."/>
            <person name="Overmann J."/>
            <person name="Amann R."/>
            <person name="Jetten M.S.M."/>
            <person name="Mascher T."/>
            <person name="Medema M.H."/>
            <person name="Devos D.P."/>
            <person name="Kaster A.-K."/>
            <person name="Ovreas L."/>
            <person name="Rohde M."/>
            <person name="Galperin M.Y."/>
            <person name="Jogler C."/>
        </authorList>
    </citation>
    <scope>NUCLEOTIDE SEQUENCE [LARGE SCALE GENOMIC DNA]</scope>
    <source>
        <strain evidence="11 12">Pan189</strain>
    </source>
</reference>
<feature type="domain" description="AAA+ ATPase" evidence="9">
    <location>
        <begin position="56"/>
        <end position="181"/>
    </location>
</feature>
<dbReference type="PANTHER" id="PTHR30050:SF2">
    <property type="entry name" value="CHROMOSOMAL REPLICATION INITIATOR PROTEIN DNAA"/>
    <property type="match status" value="1"/>
</dbReference>
<dbReference type="InterPro" id="IPR010921">
    <property type="entry name" value="Trp_repressor/repl_initiator"/>
</dbReference>
<dbReference type="GO" id="GO:0005524">
    <property type="term" value="F:ATP binding"/>
    <property type="evidence" value="ECO:0007669"/>
    <property type="project" value="UniProtKB-KW"/>
</dbReference>
<dbReference type="RefSeq" id="WP_310820869.1">
    <property type="nucleotide sequence ID" value="NZ_CP036268.1"/>
</dbReference>
<dbReference type="SMART" id="SM00382">
    <property type="entry name" value="AAA"/>
    <property type="match status" value="1"/>
</dbReference>
<evidence type="ECO:0000313" key="11">
    <source>
        <dbReference type="EMBL" id="QDT35648.1"/>
    </source>
</evidence>
<dbReference type="InterPro" id="IPR020591">
    <property type="entry name" value="Chromosome_initiator_DnaA-like"/>
</dbReference>
<evidence type="ECO:0000256" key="4">
    <source>
        <dbReference type="ARBA" id="ARBA00022840"/>
    </source>
</evidence>
<dbReference type="CDD" id="cd06571">
    <property type="entry name" value="Bac_DnaA_C"/>
    <property type="match status" value="1"/>
</dbReference>
<dbReference type="SUPFAM" id="SSF48295">
    <property type="entry name" value="TrpR-like"/>
    <property type="match status" value="1"/>
</dbReference>
<dbReference type="Pfam" id="PF08299">
    <property type="entry name" value="Bac_DnaA_C"/>
    <property type="match status" value="1"/>
</dbReference>
<dbReference type="Gene3D" id="1.10.1750.10">
    <property type="match status" value="1"/>
</dbReference>
<dbReference type="GO" id="GO:0006270">
    <property type="term" value="P:DNA replication initiation"/>
    <property type="evidence" value="ECO:0007669"/>
    <property type="project" value="InterPro"/>
</dbReference>
<keyword evidence="2 7" id="KW-0235">DNA replication</keyword>
<keyword evidence="1" id="KW-0963">Cytoplasm</keyword>
<evidence type="ECO:0000256" key="2">
    <source>
        <dbReference type="ARBA" id="ARBA00022705"/>
    </source>
</evidence>
<dbReference type="Proteomes" id="UP000317318">
    <property type="component" value="Chromosome"/>
</dbReference>
<keyword evidence="4 7" id="KW-0067">ATP-binding</keyword>
<dbReference type="Gene3D" id="1.10.8.60">
    <property type="match status" value="1"/>
</dbReference>
<dbReference type="PRINTS" id="PR00051">
    <property type="entry name" value="DNAA"/>
</dbReference>
<dbReference type="GO" id="GO:0003688">
    <property type="term" value="F:DNA replication origin binding"/>
    <property type="evidence" value="ECO:0007669"/>
    <property type="project" value="TreeGrafter"/>
</dbReference>
<dbReference type="InterPro" id="IPR027417">
    <property type="entry name" value="P-loop_NTPase"/>
</dbReference>
<dbReference type="EMBL" id="CP036268">
    <property type="protein sequence ID" value="QDT35648.1"/>
    <property type="molecule type" value="Genomic_DNA"/>
</dbReference>
<keyword evidence="12" id="KW-1185">Reference proteome</keyword>
<sequence length="366" mass="39833">MAMLGADLSSVADLTTRLYQGPRRTADFADPFVPLPENRFAGAAMARLAECRDARRGQLVYLYGPAGCGKSHLVSTFLRQERLRPDGDFVTRTTGAELRERLAEGQPHDEIAAVRDELLSAIVLVVEDVGSLSGFPMAQQFLKEAIDETVSCGGRVLLTAAKSPGELERVTPQLINRFHGGTCVGIEPLGVASRTELLSHFARKYQLAIPADILHYLAENLTSSPRELRGAMTRLDAIAAREGVAFVNSATAKRFLSDEVKPRTIDLPEIAQAVANQFDLSVGQLRTGGRSAASVLPRQIAMYLSRQLTDSSLERIATYFGRKNHGTVIHAIRRLKNRAKDQAALQRHLAVIRRALGAPAPDGSIC</sequence>
<dbReference type="GO" id="GO:0006275">
    <property type="term" value="P:regulation of DNA replication"/>
    <property type="evidence" value="ECO:0007669"/>
    <property type="project" value="InterPro"/>
</dbReference>
<keyword evidence="3 7" id="KW-0547">Nucleotide-binding</keyword>
<dbReference type="InterPro" id="IPR003593">
    <property type="entry name" value="AAA+_ATPase"/>
</dbReference>
<dbReference type="SMART" id="SM00760">
    <property type="entry name" value="Bac_DnaA_C"/>
    <property type="match status" value="1"/>
</dbReference>
<dbReference type="SUPFAM" id="SSF52540">
    <property type="entry name" value="P-loop containing nucleoside triphosphate hydrolases"/>
    <property type="match status" value="1"/>
</dbReference>
<dbReference type="InterPro" id="IPR013317">
    <property type="entry name" value="DnaA_dom"/>
</dbReference>
<dbReference type="Pfam" id="PF00308">
    <property type="entry name" value="Bac_DnaA"/>
    <property type="match status" value="1"/>
</dbReference>
<evidence type="ECO:0000259" key="9">
    <source>
        <dbReference type="SMART" id="SM00382"/>
    </source>
</evidence>
<evidence type="ECO:0000313" key="12">
    <source>
        <dbReference type="Proteomes" id="UP000317318"/>
    </source>
</evidence>
<evidence type="ECO:0000256" key="3">
    <source>
        <dbReference type="ARBA" id="ARBA00022741"/>
    </source>
</evidence>
<evidence type="ECO:0000259" key="10">
    <source>
        <dbReference type="SMART" id="SM00760"/>
    </source>
</evidence>
<evidence type="ECO:0000256" key="1">
    <source>
        <dbReference type="ARBA" id="ARBA00022490"/>
    </source>
</evidence>
<accession>A0A517QVL4</accession>
<evidence type="ECO:0000256" key="7">
    <source>
        <dbReference type="RuleBase" id="RU000577"/>
    </source>
</evidence>
<evidence type="ECO:0000256" key="5">
    <source>
        <dbReference type="ARBA" id="ARBA00023121"/>
    </source>
</evidence>
<dbReference type="PANTHER" id="PTHR30050">
    <property type="entry name" value="CHROMOSOMAL REPLICATION INITIATOR PROTEIN DNAA"/>
    <property type="match status" value="1"/>
</dbReference>
<keyword evidence="5" id="KW-0446">Lipid-binding</keyword>
<evidence type="ECO:0000256" key="6">
    <source>
        <dbReference type="ARBA" id="ARBA00023125"/>
    </source>
</evidence>
<feature type="domain" description="Chromosomal replication initiator DnaA C-terminal" evidence="10">
    <location>
        <begin position="266"/>
        <end position="335"/>
    </location>
</feature>
<dbReference type="Gene3D" id="3.40.50.300">
    <property type="entry name" value="P-loop containing nucleotide triphosphate hydrolases"/>
    <property type="match status" value="1"/>
</dbReference>
<dbReference type="InterPro" id="IPR013159">
    <property type="entry name" value="DnaA_C"/>
</dbReference>
<dbReference type="GO" id="GO:0008289">
    <property type="term" value="F:lipid binding"/>
    <property type="evidence" value="ECO:0007669"/>
    <property type="project" value="UniProtKB-KW"/>
</dbReference>